<dbReference type="AlphaFoldDB" id="F8PPR0"/>
<evidence type="ECO:0000313" key="2">
    <source>
        <dbReference type="Proteomes" id="UP000008063"/>
    </source>
</evidence>
<evidence type="ECO:0000313" key="1">
    <source>
        <dbReference type="EMBL" id="EGO01427.1"/>
    </source>
</evidence>
<feature type="non-terminal residue" evidence="1">
    <location>
        <position position="1"/>
    </location>
</feature>
<dbReference type="OMA" id="PESNMKE"/>
<dbReference type="InParanoid" id="F8PPR0"/>
<keyword evidence="2" id="KW-1185">Reference proteome</keyword>
<dbReference type="OrthoDB" id="10044727at2759"/>
<accession>F8PPR0</accession>
<dbReference type="HOGENOM" id="CLU_191882_0_0_1"/>
<name>F8PPR0_SERL3</name>
<dbReference type="EMBL" id="GL945477">
    <property type="protein sequence ID" value="EGO01427.1"/>
    <property type="molecule type" value="Genomic_DNA"/>
</dbReference>
<reference evidence="2" key="1">
    <citation type="journal article" date="2011" name="Science">
        <title>The plant cell wall-decomposing machinery underlies the functional diversity of forest fungi.</title>
        <authorList>
            <person name="Eastwood D.C."/>
            <person name="Floudas D."/>
            <person name="Binder M."/>
            <person name="Majcherczyk A."/>
            <person name="Schneider P."/>
            <person name="Aerts A."/>
            <person name="Asiegbu F.O."/>
            <person name="Baker S.E."/>
            <person name="Barry K."/>
            <person name="Bendiksby M."/>
            <person name="Blumentritt M."/>
            <person name="Coutinho P.M."/>
            <person name="Cullen D."/>
            <person name="de Vries R.P."/>
            <person name="Gathman A."/>
            <person name="Goodell B."/>
            <person name="Henrissat B."/>
            <person name="Ihrmark K."/>
            <person name="Kauserud H."/>
            <person name="Kohler A."/>
            <person name="LaButti K."/>
            <person name="Lapidus A."/>
            <person name="Lavin J.L."/>
            <person name="Lee Y.-H."/>
            <person name="Lindquist E."/>
            <person name="Lilly W."/>
            <person name="Lucas S."/>
            <person name="Morin E."/>
            <person name="Murat C."/>
            <person name="Oguiza J.A."/>
            <person name="Park J."/>
            <person name="Pisabarro A.G."/>
            <person name="Riley R."/>
            <person name="Rosling A."/>
            <person name="Salamov A."/>
            <person name="Schmidt O."/>
            <person name="Schmutz J."/>
            <person name="Skrede I."/>
            <person name="Stenlid J."/>
            <person name="Wiebenga A."/>
            <person name="Xie X."/>
            <person name="Kuees U."/>
            <person name="Hibbett D.S."/>
            <person name="Hoffmeister D."/>
            <person name="Hoegberg N."/>
            <person name="Martin F."/>
            <person name="Grigoriev I.V."/>
            <person name="Watkinson S.C."/>
        </authorList>
    </citation>
    <scope>NUCLEOTIDE SEQUENCE [LARGE SCALE GENOMIC DNA]</scope>
    <source>
        <strain evidence="2">strain S7.3</strain>
    </source>
</reference>
<dbReference type="Proteomes" id="UP000008063">
    <property type="component" value="Unassembled WGS sequence"/>
</dbReference>
<organism evidence="2">
    <name type="scientific">Serpula lacrymans var. lacrymans (strain S7.3)</name>
    <name type="common">Dry rot fungus</name>
    <dbReference type="NCBI Taxonomy" id="936435"/>
    <lineage>
        <taxon>Eukaryota</taxon>
        <taxon>Fungi</taxon>
        <taxon>Dikarya</taxon>
        <taxon>Basidiomycota</taxon>
        <taxon>Agaricomycotina</taxon>
        <taxon>Agaricomycetes</taxon>
        <taxon>Agaricomycetidae</taxon>
        <taxon>Boletales</taxon>
        <taxon>Coniophorineae</taxon>
        <taxon>Serpulaceae</taxon>
        <taxon>Serpula</taxon>
    </lineage>
</organism>
<protein>
    <submittedName>
        <fullName evidence="1">Uncharacterized protein</fullName>
    </submittedName>
</protein>
<proteinExistence type="predicted"/>
<sequence>FAIRSRQFIDGYQKGLNSMQATWAIKKYRGHWVLPESNMKEFDDAHSTELVHE</sequence>
<gene>
    <name evidence="1" type="ORF">SERLA73DRAFT_49673</name>
</gene>